<evidence type="ECO:0000313" key="1">
    <source>
        <dbReference type="EMBL" id="PPQ27964.1"/>
    </source>
</evidence>
<dbReference type="InterPro" id="IPR029033">
    <property type="entry name" value="His_PPase_superfam"/>
</dbReference>
<dbReference type="PANTHER" id="PTHR47623">
    <property type="entry name" value="OS09G0287300 PROTEIN"/>
    <property type="match status" value="1"/>
</dbReference>
<proteinExistence type="predicted"/>
<gene>
    <name evidence="1" type="ORF">CCR94_18985</name>
</gene>
<sequence length="176" mass="19334">MSRQLLLLRHAKSSWDEPDLSDHERPLAKRGRKAGALLREFFRAEAIRPDLVLVSSAKRALETLDALNPWASPPPVEILPALYHAAPETILETIRAAPGSARILLVIAHNPGLHDFALRLSGASNAAPARRMAEAYPTGALAQFELDRPWAELELNGGKLTRFVTPKELSAMERAP</sequence>
<reference evidence="1 2" key="1">
    <citation type="journal article" date="2018" name="Arch. Microbiol.">
        <title>New insights into the metabolic potential of the phototrophic purple bacterium Rhodopila globiformis DSM 161(T) from its draft genome sequence and evidence for a vanadium-dependent nitrogenase.</title>
        <authorList>
            <person name="Imhoff J.F."/>
            <person name="Rahn T."/>
            <person name="Kunzel S."/>
            <person name="Neulinger S.C."/>
        </authorList>
    </citation>
    <scope>NUCLEOTIDE SEQUENCE [LARGE SCALE GENOMIC DNA]</scope>
    <source>
        <strain evidence="1 2">DSM 16996</strain>
    </source>
</reference>
<evidence type="ECO:0000313" key="2">
    <source>
        <dbReference type="Proteomes" id="UP000239089"/>
    </source>
</evidence>
<dbReference type="Proteomes" id="UP000239089">
    <property type="component" value="Unassembled WGS sequence"/>
</dbReference>
<evidence type="ECO:0008006" key="3">
    <source>
        <dbReference type="Google" id="ProtNLM"/>
    </source>
</evidence>
<dbReference type="InterPro" id="IPR013078">
    <property type="entry name" value="His_Pase_superF_clade-1"/>
</dbReference>
<protein>
    <recommendedName>
        <fullName evidence="3">Histidine phosphatase family protein</fullName>
    </recommendedName>
</protein>
<dbReference type="CDD" id="cd07067">
    <property type="entry name" value="HP_PGM_like"/>
    <property type="match status" value="1"/>
</dbReference>
<dbReference type="Pfam" id="PF00300">
    <property type="entry name" value="His_Phos_1"/>
    <property type="match status" value="1"/>
</dbReference>
<name>A0A2S6N017_9HYPH</name>
<dbReference type="RefSeq" id="WP_104509403.1">
    <property type="nucleotide sequence ID" value="NZ_JACIGC010000005.1"/>
</dbReference>
<dbReference type="AlphaFoldDB" id="A0A2S6N017"/>
<organism evidence="1 2">
    <name type="scientific">Rhodoblastus sphagnicola</name>
    <dbReference type="NCBI Taxonomy" id="333368"/>
    <lineage>
        <taxon>Bacteria</taxon>
        <taxon>Pseudomonadati</taxon>
        <taxon>Pseudomonadota</taxon>
        <taxon>Alphaproteobacteria</taxon>
        <taxon>Hyphomicrobiales</taxon>
        <taxon>Rhodoblastaceae</taxon>
        <taxon>Rhodoblastus</taxon>
    </lineage>
</organism>
<accession>A0A2S6N017</accession>
<dbReference type="OrthoDB" id="9810154at2"/>
<dbReference type="Gene3D" id="3.40.50.1240">
    <property type="entry name" value="Phosphoglycerate mutase-like"/>
    <property type="match status" value="1"/>
</dbReference>
<dbReference type="EMBL" id="NHSJ01000118">
    <property type="protein sequence ID" value="PPQ27964.1"/>
    <property type="molecule type" value="Genomic_DNA"/>
</dbReference>
<comment type="caution">
    <text evidence="1">The sequence shown here is derived from an EMBL/GenBank/DDBJ whole genome shotgun (WGS) entry which is preliminary data.</text>
</comment>
<dbReference type="PANTHER" id="PTHR47623:SF1">
    <property type="entry name" value="OS09G0287300 PROTEIN"/>
    <property type="match status" value="1"/>
</dbReference>
<keyword evidence="2" id="KW-1185">Reference proteome</keyword>
<dbReference type="SUPFAM" id="SSF53254">
    <property type="entry name" value="Phosphoglycerate mutase-like"/>
    <property type="match status" value="1"/>
</dbReference>